<keyword evidence="2" id="KW-0813">Transport</keyword>
<accession>A0AAE1RVN2</accession>
<feature type="transmembrane region" description="Helical" evidence="12">
    <location>
        <begin position="593"/>
        <end position="614"/>
    </location>
</feature>
<keyword evidence="7" id="KW-0862">Zinc</keyword>
<dbReference type="InterPro" id="IPR027417">
    <property type="entry name" value="P-loop_NTPase"/>
</dbReference>
<keyword evidence="6 11" id="KW-0863">Zinc-finger</keyword>
<dbReference type="Proteomes" id="UP001291623">
    <property type="component" value="Unassembled WGS sequence"/>
</dbReference>
<evidence type="ECO:0000256" key="12">
    <source>
        <dbReference type="SAM" id="Phobius"/>
    </source>
</evidence>
<evidence type="ECO:0000256" key="1">
    <source>
        <dbReference type="ARBA" id="ARBA00004141"/>
    </source>
</evidence>
<gene>
    <name evidence="15" type="ORF">RND71_021718</name>
</gene>
<feature type="transmembrane region" description="Helical" evidence="12">
    <location>
        <begin position="537"/>
        <end position="557"/>
    </location>
</feature>
<dbReference type="Gene3D" id="3.40.50.300">
    <property type="entry name" value="P-loop containing nucleotide triphosphate hydrolases"/>
    <property type="match status" value="2"/>
</dbReference>
<dbReference type="Pfam" id="PF19055">
    <property type="entry name" value="ABC2_membrane_7"/>
    <property type="match status" value="1"/>
</dbReference>
<evidence type="ECO:0000256" key="5">
    <source>
        <dbReference type="ARBA" id="ARBA00022741"/>
    </source>
</evidence>
<dbReference type="EMBL" id="JAVYJV010000011">
    <property type="protein sequence ID" value="KAK4359489.1"/>
    <property type="molecule type" value="Genomic_DNA"/>
</dbReference>
<organism evidence="15 16">
    <name type="scientific">Anisodus tanguticus</name>
    <dbReference type="NCBI Taxonomy" id="243964"/>
    <lineage>
        <taxon>Eukaryota</taxon>
        <taxon>Viridiplantae</taxon>
        <taxon>Streptophyta</taxon>
        <taxon>Embryophyta</taxon>
        <taxon>Tracheophyta</taxon>
        <taxon>Spermatophyta</taxon>
        <taxon>Magnoliopsida</taxon>
        <taxon>eudicotyledons</taxon>
        <taxon>Gunneridae</taxon>
        <taxon>Pentapetalae</taxon>
        <taxon>asterids</taxon>
        <taxon>lamiids</taxon>
        <taxon>Solanales</taxon>
        <taxon>Solanaceae</taxon>
        <taxon>Solanoideae</taxon>
        <taxon>Hyoscyameae</taxon>
        <taxon>Anisodus</taxon>
    </lineage>
</organism>
<protein>
    <recommendedName>
        <fullName evidence="17">ABC transporter domain-containing protein</fullName>
    </recommendedName>
</protein>
<dbReference type="PANTHER" id="PTHR48040:SF53">
    <property type="entry name" value="ABC TRANSPORTER G FAMILY MEMBER 35-LIKE"/>
    <property type="match status" value="1"/>
</dbReference>
<keyword evidence="8" id="KW-0067">ATP-binding</keyword>
<evidence type="ECO:0000256" key="7">
    <source>
        <dbReference type="ARBA" id="ARBA00022833"/>
    </source>
</evidence>
<dbReference type="PROSITE" id="PS50893">
    <property type="entry name" value="ABC_TRANSPORTER_2"/>
    <property type="match status" value="1"/>
</dbReference>
<evidence type="ECO:0000259" key="13">
    <source>
        <dbReference type="PROSITE" id="PS50893"/>
    </source>
</evidence>
<name>A0AAE1RVN2_9SOLA</name>
<dbReference type="SMART" id="SM00382">
    <property type="entry name" value="AAA"/>
    <property type="match status" value="1"/>
</dbReference>
<keyword evidence="3 12" id="KW-0812">Transmembrane</keyword>
<evidence type="ECO:0000259" key="14">
    <source>
        <dbReference type="PROSITE" id="PS50966"/>
    </source>
</evidence>
<dbReference type="GO" id="GO:0140359">
    <property type="term" value="F:ABC-type transporter activity"/>
    <property type="evidence" value="ECO:0007669"/>
    <property type="project" value="InterPro"/>
</dbReference>
<evidence type="ECO:0000256" key="2">
    <source>
        <dbReference type="ARBA" id="ARBA00022448"/>
    </source>
</evidence>
<sequence>MAMILRNLYPRKHQHTLDKMTVKETLDFSARCQGVGFRYGEKIVGPTKTLFMDEISTGIDSSTTFQIVKCLQQIVHLTDVTILMFLLQPAPETFDLFADIILLSEGEIVYQGPREHVLEFFETCGFKCPERKGVADFLQEVLQAIIVDIPDPTNGTGLFRLIAGVCRKMVIAHTGGSLTLLLVFLLGGFILPKARWHHLRLPPPRIDGLLTAMVIITAAGKPKAITSKKQARNMEPDQEEGKESVRLITNGNNSRVLTALMGVSGAGKTTLMDVLAGRKIGDYIEGDIRISGFPKRQETFARVSGYFEQTDIHSPQVTVRESLIFSAFLRLPKEIFVDEVMDLVELDNLKDGIVGLPGVSGLSAEQRKRLTIAVELVANPSIIFMDKPTSGLDARAAAIVVRNTVDTGRTVVCTIHQPSIDIFEELDEAITAVPKIKEKNNPATWMLEVSSVNSEIRLGIGFAEYYNSSASYQETSSDIMTIIGAMYTAVLFVGINNCSTVQAIVAVGRTVFYRERAAGMYSALPYAMAQRIPKWWIWYYCICPVAWTVYGCMVSQYGDVEDTIKVSGMSIDPMTKDYITDHFGYNPNFMGQVAIVLLIEAEVVCFQVAVLQWLHLKSVFVIINELEEGFIDAIKNVLPEAKKRFCAKQLNKKSQILEHEEAVLVVLSEVCVVDVNGDDGYEVLEGQDKYIVKLERRRCTCRMWDIFWIPCPHAIRALLYLKKDPLNEIHWWYTKEVYILTYHHKIQLVPNEKLWTVDPAHAMDPPDMMTLAERPRVKRTRGKMKLLRGKVCGVSPGKAGS</sequence>
<dbReference type="InterPro" id="IPR003593">
    <property type="entry name" value="AAA+_ATPase"/>
</dbReference>
<dbReference type="Pfam" id="PF04434">
    <property type="entry name" value="SWIM"/>
    <property type="match status" value="1"/>
</dbReference>
<dbReference type="PANTHER" id="PTHR48040">
    <property type="entry name" value="PLEIOTROPIC DRUG RESISTANCE PROTEIN 1-LIKE ISOFORM X1"/>
    <property type="match status" value="1"/>
</dbReference>
<feature type="domain" description="ABC transporter" evidence="13">
    <location>
        <begin position="229"/>
        <end position="458"/>
    </location>
</feature>
<dbReference type="GO" id="GO:0005524">
    <property type="term" value="F:ATP binding"/>
    <property type="evidence" value="ECO:0007669"/>
    <property type="project" value="UniProtKB-KW"/>
</dbReference>
<dbReference type="InterPro" id="IPR003439">
    <property type="entry name" value="ABC_transporter-like_ATP-bd"/>
</dbReference>
<comment type="caution">
    <text evidence="15">The sequence shown here is derived from an EMBL/GenBank/DDBJ whole genome shotgun (WGS) entry which is preliminary data.</text>
</comment>
<dbReference type="AlphaFoldDB" id="A0AAE1RVN2"/>
<keyword evidence="16" id="KW-1185">Reference proteome</keyword>
<evidence type="ECO:0008006" key="17">
    <source>
        <dbReference type="Google" id="ProtNLM"/>
    </source>
</evidence>
<dbReference type="GO" id="GO:0008270">
    <property type="term" value="F:zinc ion binding"/>
    <property type="evidence" value="ECO:0007669"/>
    <property type="project" value="UniProtKB-KW"/>
</dbReference>
<reference evidence="15" key="1">
    <citation type="submission" date="2023-12" db="EMBL/GenBank/DDBJ databases">
        <title>Genome assembly of Anisodus tanguticus.</title>
        <authorList>
            <person name="Wang Y.-J."/>
        </authorList>
    </citation>
    <scope>NUCLEOTIDE SEQUENCE</scope>
    <source>
        <strain evidence="15">KB-2021</strain>
        <tissue evidence="15">Leaf</tissue>
    </source>
</reference>
<dbReference type="InterPro" id="IPR006564">
    <property type="entry name" value="Znf_PMZ"/>
</dbReference>
<dbReference type="Pfam" id="PF01061">
    <property type="entry name" value="ABC2_membrane"/>
    <property type="match status" value="1"/>
</dbReference>
<evidence type="ECO:0000256" key="3">
    <source>
        <dbReference type="ARBA" id="ARBA00022692"/>
    </source>
</evidence>
<evidence type="ECO:0000313" key="15">
    <source>
        <dbReference type="EMBL" id="KAK4359489.1"/>
    </source>
</evidence>
<feature type="transmembrane region" description="Helical" evidence="12">
    <location>
        <begin position="170"/>
        <end position="191"/>
    </location>
</feature>
<evidence type="ECO:0000313" key="16">
    <source>
        <dbReference type="Proteomes" id="UP001291623"/>
    </source>
</evidence>
<evidence type="ECO:0000256" key="9">
    <source>
        <dbReference type="ARBA" id="ARBA00022989"/>
    </source>
</evidence>
<dbReference type="PROSITE" id="PS50966">
    <property type="entry name" value="ZF_SWIM"/>
    <property type="match status" value="1"/>
</dbReference>
<dbReference type="Pfam" id="PF00005">
    <property type="entry name" value="ABC_tran"/>
    <property type="match status" value="1"/>
</dbReference>
<evidence type="ECO:0000256" key="8">
    <source>
        <dbReference type="ARBA" id="ARBA00022840"/>
    </source>
</evidence>
<keyword evidence="4" id="KW-0479">Metal-binding</keyword>
<keyword evidence="9 12" id="KW-1133">Transmembrane helix</keyword>
<evidence type="ECO:0000256" key="10">
    <source>
        <dbReference type="ARBA" id="ARBA00023136"/>
    </source>
</evidence>
<evidence type="ECO:0000256" key="4">
    <source>
        <dbReference type="ARBA" id="ARBA00022723"/>
    </source>
</evidence>
<dbReference type="InterPro" id="IPR013525">
    <property type="entry name" value="ABC2_TM"/>
</dbReference>
<dbReference type="InterPro" id="IPR043926">
    <property type="entry name" value="ABCG_dom"/>
</dbReference>
<dbReference type="InterPro" id="IPR007527">
    <property type="entry name" value="Znf_SWIM"/>
</dbReference>
<evidence type="ECO:0000256" key="6">
    <source>
        <dbReference type="ARBA" id="ARBA00022771"/>
    </source>
</evidence>
<keyword evidence="5" id="KW-0547">Nucleotide-binding</keyword>
<dbReference type="SUPFAM" id="SSF52540">
    <property type="entry name" value="P-loop containing nucleoside triphosphate hydrolases"/>
    <property type="match status" value="2"/>
</dbReference>
<dbReference type="GO" id="GO:0016887">
    <property type="term" value="F:ATP hydrolysis activity"/>
    <property type="evidence" value="ECO:0007669"/>
    <property type="project" value="InterPro"/>
</dbReference>
<keyword evidence="10 12" id="KW-0472">Membrane</keyword>
<evidence type="ECO:0000256" key="11">
    <source>
        <dbReference type="PROSITE-ProRule" id="PRU00325"/>
    </source>
</evidence>
<comment type="subcellular location">
    <subcellularLocation>
        <location evidence="1">Membrane</location>
        <topology evidence="1">Multi-pass membrane protein</topology>
    </subcellularLocation>
</comment>
<feature type="domain" description="SWIM-type" evidence="14">
    <location>
        <begin position="690"/>
        <end position="722"/>
    </location>
</feature>
<dbReference type="SMART" id="SM00575">
    <property type="entry name" value="ZnF_PMZ"/>
    <property type="match status" value="1"/>
</dbReference>
<dbReference type="GO" id="GO:0016020">
    <property type="term" value="C:membrane"/>
    <property type="evidence" value="ECO:0007669"/>
    <property type="project" value="UniProtKB-SubCell"/>
</dbReference>
<proteinExistence type="predicted"/>